<proteinExistence type="predicted"/>
<gene>
    <name evidence="2" type="ORF">AMECASPLE_031168</name>
</gene>
<evidence type="ECO:0000256" key="1">
    <source>
        <dbReference type="SAM" id="MobiDB-lite"/>
    </source>
</evidence>
<keyword evidence="3" id="KW-1185">Reference proteome</keyword>
<evidence type="ECO:0000313" key="3">
    <source>
        <dbReference type="Proteomes" id="UP001469553"/>
    </source>
</evidence>
<dbReference type="Proteomes" id="UP001469553">
    <property type="component" value="Unassembled WGS sequence"/>
</dbReference>
<comment type="caution">
    <text evidence="2">The sequence shown here is derived from an EMBL/GenBank/DDBJ whole genome shotgun (WGS) entry which is preliminary data.</text>
</comment>
<feature type="non-terminal residue" evidence="2">
    <location>
        <position position="1"/>
    </location>
</feature>
<evidence type="ECO:0000313" key="2">
    <source>
        <dbReference type="EMBL" id="MEQ2285382.1"/>
    </source>
</evidence>
<sequence>DPKTCGQGGEPNELSNRGDVEGQESSVAGTEHAQSVSAAGCAGSLYNNLYREPECDWLCVWSYCC</sequence>
<accession>A0ABV0XVA2</accession>
<name>A0ABV0XVA2_9TELE</name>
<protein>
    <submittedName>
        <fullName evidence="2">Uncharacterized protein</fullName>
    </submittedName>
</protein>
<feature type="region of interest" description="Disordered" evidence="1">
    <location>
        <begin position="1"/>
        <end position="31"/>
    </location>
</feature>
<reference evidence="2 3" key="1">
    <citation type="submission" date="2021-06" db="EMBL/GenBank/DDBJ databases">
        <authorList>
            <person name="Palmer J.M."/>
        </authorList>
    </citation>
    <scope>NUCLEOTIDE SEQUENCE [LARGE SCALE GENOMIC DNA]</scope>
    <source>
        <strain evidence="2 3">AS_MEX2019</strain>
        <tissue evidence="2">Muscle</tissue>
    </source>
</reference>
<dbReference type="EMBL" id="JAHRIP010013235">
    <property type="protein sequence ID" value="MEQ2285382.1"/>
    <property type="molecule type" value="Genomic_DNA"/>
</dbReference>
<organism evidence="2 3">
    <name type="scientific">Ameca splendens</name>
    <dbReference type="NCBI Taxonomy" id="208324"/>
    <lineage>
        <taxon>Eukaryota</taxon>
        <taxon>Metazoa</taxon>
        <taxon>Chordata</taxon>
        <taxon>Craniata</taxon>
        <taxon>Vertebrata</taxon>
        <taxon>Euteleostomi</taxon>
        <taxon>Actinopterygii</taxon>
        <taxon>Neopterygii</taxon>
        <taxon>Teleostei</taxon>
        <taxon>Neoteleostei</taxon>
        <taxon>Acanthomorphata</taxon>
        <taxon>Ovalentaria</taxon>
        <taxon>Atherinomorphae</taxon>
        <taxon>Cyprinodontiformes</taxon>
        <taxon>Goodeidae</taxon>
        <taxon>Ameca</taxon>
    </lineage>
</organism>